<evidence type="ECO:0000313" key="1">
    <source>
        <dbReference type="EMBL" id="KAI9395922.1"/>
    </source>
</evidence>
<keyword evidence="2" id="KW-1185">Reference proteome</keyword>
<name>A0ACC0T2X3_POPTR</name>
<evidence type="ECO:0000313" key="2">
    <source>
        <dbReference type="Proteomes" id="UP000006729"/>
    </source>
</evidence>
<dbReference type="EMBL" id="CM009293">
    <property type="protein sequence ID" value="KAI9395922.1"/>
    <property type="molecule type" value="Genomic_DNA"/>
</dbReference>
<gene>
    <name evidence="1" type="ORF">POPTR_004G047932v4</name>
</gene>
<proteinExistence type="predicted"/>
<reference evidence="1 2" key="1">
    <citation type="journal article" date="2006" name="Science">
        <title>The genome of black cottonwood, Populus trichocarpa (Torr. &amp; Gray).</title>
        <authorList>
            <person name="Tuskan G.A."/>
            <person name="Difazio S."/>
            <person name="Jansson S."/>
            <person name="Bohlmann J."/>
            <person name="Grigoriev I."/>
            <person name="Hellsten U."/>
            <person name="Putnam N."/>
            <person name="Ralph S."/>
            <person name="Rombauts S."/>
            <person name="Salamov A."/>
            <person name="Schein J."/>
            <person name="Sterck L."/>
            <person name="Aerts A."/>
            <person name="Bhalerao R.R."/>
            <person name="Bhalerao R.P."/>
            <person name="Blaudez D."/>
            <person name="Boerjan W."/>
            <person name="Brun A."/>
            <person name="Brunner A."/>
            <person name="Busov V."/>
            <person name="Campbell M."/>
            <person name="Carlson J."/>
            <person name="Chalot M."/>
            <person name="Chapman J."/>
            <person name="Chen G.L."/>
            <person name="Cooper D."/>
            <person name="Coutinho P.M."/>
            <person name="Couturier J."/>
            <person name="Covert S."/>
            <person name="Cronk Q."/>
            <person name="Cunningham R."/>
            <person name="Davis J."/>
            <person name="Degroeve S."/>
            <person name="Dejardin A."/>
            <person name="Depamphilis C."/>
            <person name="Detter J."/>
            <person name="Dirks B."/>
            <person name="Dubchak I."/>
            <person name="Duplessis S."/>
            <person name="Ehlting J."/>
            <person name="Ellis B."/>
            <person name="Gendler K."/>
            <person name="Goodstein D."/>
            <person name="Gribskov M."/>
            <person name="Grimwood J."/>
            <person name="Groover A."/>
            <person name="Gunter L."/>
            <person name="Hamberger B."/>
            <person name="Heinze B."/>
            <person name="Helariutta Y."/>
            <person name="Henrissat B."/>
            <person name="Holligan D."/>
            <person name="Holt R."/>
            <person name="Huang W."/>
            <person name="Islam-Faridi N."/>
            <person name="Jones S."/>
            <person name="Jones-Rhoades M."/>
            <person name="Jorgensen R."/>
            <person name="Joshi C."/>
            <person name="Kangasjarvi J."/>
            <person name="Karlsson J."/>
            <person name="Kelleher C."/>
            <person name="Kirkpatrick R."/>
            <person name="Kirst M."/>
            <person name="Kohler A."/>
            <person name="Kalluri U."/>
            <person name="Larimer F."/>
            <person name="Leebens-Mack J."/>
            <person name="Leple J.C."/>
            <person name="Locascio P."/>
            <person name="Lou Y."/>
            <person name="Lucas S."/>
            <person name="Martin F."/>
            <person name="Montanini B."/>
            <person name="Napoli C."/>
            <person name="Nelson D.R."/>
            <person name="Nelson C."/>
            <person name="Nieminen K."/>
            <person name="Nilsson O."/>
            <person name="Pereda V."/>
            <person name="Peter G."/>
            <person name="Philippe R."/>
            <person name="Pilate G."/>
            <person name="Poliakov A."/>
            <person name="Razumovskaya J."/>
            <person name="Richardson P."/>
            <person name="Rinaldi C."/>
            <person name="Ritland K."/>
            <person name="Rouze P."/>
            <person name="Ryaboy D."/>
            <person name="Schmutz J."/>
            <person name="Schrader J."/>
            <person name="Segerman B."/>
            <person name="Shin H."/>
            <person name="Siddiqui A."/>
            <person name="Sterky F."/>
            <person name="Terry A."/>
            <person name="Tsai C.J."/>
            <person name="Uberbacher E."/>
            <person name="Unneberg P."/>
            <person name="Vahala J."/>
            <person name="Wall K."/>
            <person name="Wessler S."/>
            <person name="Yang G."/>
            <person name="Yin T."/>
            <person name="Douglas C."/>
            <person name="Marra M."/>
            <person name="Sandberg G."/>
            <person name="Van de Peer Y."/>
            <person name="Rokhsar D."/>
        </authorList>
    </citation>
    <scope>NUCLEOTIDE SEQUENCE [LARGE SCALE GENOMIC DNA]</scope>
    <source>
        <strain evidence="2">cv. Nisqually</strain>
    </source>
</reference>
<protein>
    <submittedName>
        <fullName evidence="1">Uncharacterized protein</fullName>
    </submittedName>
</protein>
<comment type="caution">
    <text evidence="1">The sequence shown here is derived from an EMBL/GenBank/DDBJ whole genome shotgun (WGS) entry which is preliminary data.</text>
</comment>
<accession>A0ACC0T2X3</accession>
<organism evidence="1 2">
    <name type="scientific">Populus trichocarpa</name>
    <name type="common">Western balsam poplar</name>
    <name type="synonym">Populus balsamifera subsp. trichocarpa</name>
    <dbReference type="NCBI Taxonomy" id="3694"/>
    <lineage>
        <taxon>Eukaryota</taxon>
        <taxon>Viridiplantae</taxon>
        <taxon>Streptophyta</taxon>
        <taxon>Embryophyta</taxon>
        <taxon>Tracheophyta</taxon>
        <taxon>Spermatophyta</taxon>
        <taxon>Magnoliopsida</taxon>
        <taxon>eudicotyledons</taxon>
        <taxon>Gunneridae</taxon>
        <taxon>Pentapetalae</taxon>
        <taxon>rosids</taxon>
        <taxon>fabids</taxon>
        <taxon>Malpighiales</taxon>
        <taxon>Salicaceae</taxon>
        <taxon>Saliceae</taxon>
        <taxon>Populus</taxon>
    </lineage>
</organism>
<dbReference type="Proteomes" id="UP000006729">
    <property type="component" value="Chromosome 4"/>
</dbReference>
<sequence>MFLLNLLAIFPLISFTSELSGPVHTHGNYSVTWNSLFIFLLQYSPATHARYLLWKINGRVTKTSLGYFCRILLCGLLKGKP</sequence>